<dbReference type="Gene3D" id="1.10.3210.10">
    <property type="entry name" value="Hypothetical protein af1432"/>
    <property type="match status" value="1"/>
</dbReference>
<evidence type="ECO:0000259" key="1">
    <source>
        <dbReference type="PROSITE" id="PS51832"/>
    </source>
</evidence>
<dbReference type="InterPro" id="IPR003607">
    <property type="entry name" value="HD/PDEase_dom"/>
</dbReference>
<gene>
    <name evidence="2" type="ORF">F9Z43_00810</name>
</gene>
<dbReference type="PANTHER" id="PTHR45228:SF1">
    <property type="entry name" value="CYCLIC DI-GMP PHOSPHODIESTERASE TM_0186"/>
    <property type="match status" value="1"/>
</dbReference>
<dbReference type="GO" id="GO:0008081">
    <property type="term" value="F:phosphoric diester hydrolase activity"/>
    <property type="evidence" value="ECO:0007669"/>
    <property type="project" value="UniProtKB-ARBA"/>
</dbReference>
<reference evidence="2 3" key="1">
    <citation type="submission" date="2019-10" db="EMBL/GenBank/DDBJ databases">
        <title>XDR Pseudomonas monteilii producing IMP-16 from LCR.</title>
        <authorList>
            <person name="Ballaben A."/>
            <person name="Doi Y."/>
        </authorList>
    </citation>
    <scope>NUCLEOTIDE SEQUENCE [LARGE SCALE GENOMIC DNA]</scope>
    <source>
        <strain evidence="2 3">597/14</strain>
    </source>
</reference>
<feature type="domain" description="HD-GYP" evidence="1">
    <location>
        <begin position="1"/>
        <end position="92"/>
    </location>
</feature>
<dbReference type="Pfam" id="PF13487">
    <property type="entry name" value="HD_5"/>
    <property type="match status" value="1"/>
</dbReference>
<dbReference type="Proteomes" id="UP000440965">
    <property type="component" value="Unassembled WGS sequence"/>
</dbReference>
<dbReference type="InterPro" id="IPR037522">
    <property type="entry name" value="HD_GYP_dom"/>
</dbReference>
<dbReference type="SUPFAM" id="SSF109604">
    <property type="entry name" value="HD-domain/PDEase-like"/>
    <property type="match status" value="1"/>
</dbReference>
<protein>
    <submittedName>
        <fullName evidence="2">HD domain-containing protein</fullName>
    </submittedName>
</protein>
<dbReference type="PANTHER" id="PTHR45228">
    <property type="entry name" value="CYCLIC DI-GMP PHOSPHODIESTERASE TM_0186-RELATED"/>
    <property type="match status" value="1"/>
</dbReference>
<proteinExistence type="predicted"/>
<dbReference type="AlphaFoldDB" id="A0A7X3EY48"/>
<evidence type="ECO:0000313" key="3">
    <source>
        <dbReference type="Proteomes" id="UP000440965"/>
    </source>
</evidence>
<dbReference type="CDD" id="cd00077">
    <property type="entry name" value="HDc"/>
    <property type="match status" value="1"/>
</dbReference>
<organism evidence="2 3">
    <name type="scientific">Pseudomonas monteilii</name>
    <dbReference type="NCBI Taxonomy" id="76759"/>
    <lineage>
        <taxon>Bacteria</taxon>
        <taxon>Pseudomonadati</taxon>
        <taxon>Pseudomonadota</taxon>
        <taxon>Gammaproteobacteria</taxon>
        <taxon>Pseudomonadales</taxon>
        <taxon>Pseudomonadaceae</taxon>
        <taxon>Pseudomonas</taxon>
    </lineage>
</organism>
<dbReference type="EMBL" id="WEIK01000001">
    <property type="protein sequence ID" value="MVF47922.1"/>
    <property type="molecule type" value="Genomic_DNA"/>
</dbReference>
<dbReference type="InterPro" id="IPR052020">
    <property type="entry name" value="Cyclic_di-GMP/3'3'-cGAMP_PDE"/>
</dbReference>
<name>A0A7X3EY48_9PSED</name>
<dbReference type="PROSITE" id="PS51832">
    <property type="entry name" value="HD_GYP"/>
    <property type="match status" value="1"/>
</dbReference>
<sequence length="92" mass="10081">MGHPEIGYSILHDGTMDELTEMAAHIAYWHHEKWDGTGYPRGLSGEQIPLEARIVALCDVRSCIGAAILKRSHQLAGCPIARAINTDASPMR</sequence>
<evidence type="ECO:0000313" key="2">
    <source>
        <dbReference type="EMBL" id="MVF47922.1"/>
    </source>
</evidence>
<comment type="caution">
    <text evidence="2">The sequence shown here is derived from an EMBL/GenBank/DDBJ whole genome shotgun (WGS) entry which is preliminary data.</text>
</comment>
<accession>A0A7X3EY48</accession>